<evidence type="ECO:0000313" key="11">
    <source>
        <dbReference type="EMBL" id="SMX24318.1"/>
    </source>
</evidence>
<dbReference type="SUPFAM" id="SSF52440">
    <property type="entry name" value="PreATP-grasp domain"/>
    <property type="match status" value="1"/>
</dbReference>
<evidence type="ECO:0000259" key="10">
    <source>
        <dbReference type="PROSITE" id="PS50979"/>
    </source>
</evidence>
<feature type="domain" description="Biotin carboxylation" evidence="10">
    <location>
        <begin position="1"/>
        <end position="448"/>
    </location>
</feature>
<dbReference type="InterPro" id="IPR011053">
    <property type="entry name" value="Single_hybrid_motif"/>
</dbReference>
<reference evidence="11 12" key="1">
    <citation type="submission" date="2017-05" db="EMBL/GenBank/DDBJ databases">
        <authorList>
            <person name="Song R."/>
            <person name="Chenine A.L."/>
            <person name="Ruprecht R.M."/>
        </authorList>
    </citation>
    <scope>NUCLEOTIDE SEQUENCE [LARGE SCALE GENOMIC DNA]</scope>
    <source>
        <strain evidence="11 12">CECT 8489</strain>
    </source>
</reference>
<dbReference type="InterPro" id="IPR005482">
    <property type="entry name" value="Biotin_COase_C"/>
</dbReference>
<dbReference type="FunFam" id="3.40.50.20:FF:000010">
    <property type="entry name" value="Propionyl-CoA carboxylase subunit alpha"/>
    <property type="match status" value="1"/>
</dbReference>
<dbReference type="GO" id="GO:0016874">
    <property type="term" value="F:ligase activity"/>
    <property type="evidence" value="ECO:0007669"/>
    <property type="project" value="UniProtKB-KW"/>
</dbReference>
<feature type="domain" description="ATP-grasp" evidence="9">
    <location>
        <begin position="120"/>
        <end position="321"/>
    </location>
</feature>
<dbReference type="OrthoDB" id="9763189at2"/>
<keyword evidence="12" id="KW-1185">Reference proteome</keyword>
<keyword evidence="4 7" id="KW-0067">ATP-binding</keyword>
<dbReference type="InterPro" id="IPR011761">
    <property type="entry name" value="ATP-grasp"/>
</dbReference>
<dbReference type="SUPFAM" id="SSF56059">
    <property type="entry name" value="Glutathione synthetase ATP-binding domain-like"/>
    <property type="match status" value="1"/>
</dbReference>
<dbReference type="SUPFAM" id="SSF51246">
    <property type="entry name" value="Rudiment single hybrid motif"/>
    <property type="match status" value="1"/>
</dbReference>
<sequence>MISTLLIANRGEIACRVIETARKMGIETVAVYSDVDARARHVDLADRAVRIGGAAPGESYLRGDQIIMAALEAGADAVHPGYGFLSENAAFVGAVEAAGLIFVGPSAEAIRAMGLKDRAKALMADAGVPVVPGYHGEDQEPGHLEVEAAEIGFPVLIKAVAGGGGKGMRRVDGPAGFMDALESAKAEALGAFGNDAVLIEKYVTKPRHIEVQVFGDGTRAVHLFERDCSLQRRHQKVIEEAPAPGMTEDVRAAMCSAAVRAAEAVGYKGAGTVEFIVDASEGLRADRFWFMEMNTRLQVEHPVTEAITGVDLVEWQLRVAGGEGLPVSQGDLAISGHAMEARLYAEDAEAGFLPSVGTLEHLRFPEGVRVDTGVSEGDVIPRFYDPMIAKLTVWGADRRAALRGMARALEGTEVAGTVTNVGFLSRLLAHEGFQSGDVDTGIIDRDGAGLVANAPMSEEARAIAAVTALGLGGGALQGFSLWAPLSHFVGIGEDVLRVTPRAGGADVEVSGQLLRLVSEVDGWRVDGEKVGLRAMRTSGGVQVFGRGGGFVALADPLARGGVERKGAVLAPMPGRVVRVAVSTGDTVREGDVLAVLEAMKMEHRLLAARDGVVGEVLVRAGDQVEAGLELVRLEDEA</sequence>
<evidence type="ECO:0000256" key="7">
    <source>
        <dbReference type="PROSITE-ProRule" id="PRU00409"/>
    </source>
</evidence>
<dbReference type="Pfam" id="PF00289">
    <property type="entry name" value="Biotin_carb_N"/>
    <property type="match status" value="1"/>
</dbReference>
<organism evidence="11 12">
    <name type="scientific">Boseongicola aestuarii</name>
    <dbReference type="NCBI Taxonomy" id="1470561"/>
    <lineage>
        <taxon>Bacteria</taxon>
        <taxon>Pseudomonadati</taxon>
        <taxon>Pseudomonadota</taxon>
        <taxon>Alphaproteobacteria</taxon>
        <taxon>Rhodobacterales</taxon>
        <taxon>Paracoccaceae</taxon>
        <taxon>Boseongicola</taxon>
    </lineage>
</organism>
<evidence type="ECO:0000256" key="5">
    <source>
        <dbReference type="ARBA" id="ARBA00022946"/>
    </source>
</evidence>
<keyword evidence="2" id="KW-0436">Ligase</keyword>
<evidence type="ECO:0000259" key="9">
    <source>
        <dbReference type="PROSITE" id="PS50975"/>
    </source>
</evidence>
<evidence type="ECO:0000313" key="12">
    <source>
        <dbReference type="Proteomes" id="UP000201838"/>
    </source>
</evidence>
<dbReference type="PANTHER" id="PTHR18866">
    <property type="entry name" value="CARBOXYLASE:PYRUVATE/ACETYL-COA/PROPIONYL-COA CARBOXYLASE"/>
    <property type="match status" value="1"/>
</dbReference>
<dbReference type="GO" id="GO:0005524">
    <property type="term" value="F:ATP binding"/>
    <property type="evidence" value="ECO:0007669"/>
    <property type="project" value="UniProtKB-UniRule"/>
</dbReference>
<dbReference type="InterPro" id="IPR001882">
    <property type="entry name" value="Biotin_BS"/>
</dbReference>
<dbReference type="InterPro" id="IPR011764">
    <property type="entry name" value="Biotin_carboxylation_dom"/>
</dbReference>
<evidence type="ECO:0000259" key="8">
    <source>
        <dbReference type="PROSITE" id="PS50968"/>
    </source>
</evidence>
<dbReference type="EMBL" id="FXXQ01000008">
    <property type="protein sequence ID" value="SMX24318.1"/>
    <property type="molecule type" value="Genomic_DNA"/>
</dbReference>
<dbReference type="PROSITE" id="PS00867">
    <property type="entry name" value="CPSASE_2"/>
    <property type="match status" value="1"/>
</dbReference>
<keyword evidence="3 7" id="KW-0547">Nucleotide-binding</keyword>
<dbReference type="InterPro" id="IPR005479">
    <property type="entry name" value="CPAse_ATP-bd"/>
</dbReference>
<dbReference type="CDD" id="cd06850">
    <property type="entry name" value="biotinyl_domain"/>
    <property type="match status" value="1"/>
</dbReference>
<evidence type="ECO:0000256" key="1">
    <source>
        <dbReference type="ARBA" id="ARBA00001953"/>
    </source>
</evidence>
<proteinExistence type="predicted"/>
<dbReference type="Pfam" id="PF00364">
    <property type="entry name" value="Biotin_lipoyl"/>
    <property type="match status" value="1"/>
</dbReference>
<name>A0A238J0S9_9RHOB</name>
<feature type="domain" description="Lipoyl-binding" evidence="8">
    <location>
        <begin position="557"/>
        <end position="634"/>
    </location>
</feature>
<dbReference type="Proteomes" id="UP000201838">
    <property type="component" value="Unassembled WGS sequence"/>
</dbReference>
<dbReference type="PROSITE" id="PS50979">
    <property type="entry name" value="BC"/>
    <property type="match status" value="1"/>
</dbReference>
<dbReference type="Gene3D" id="3.30.470.20">
    <property type="entry name" value="ATP-grasp fold, B domain"/>
    <property type="match status" value="1"/>
</dbReference>
<dbReference type="Pfam" id="PF02786">
    <property type="entry name" value="CPSase_L_D2"/>
    <property type="match status" value="1"/>
</dbReference>
<dbReference type="RefSeq" id="WP_093974283.1">
    <property type="nucleotide sequence ID" value="NZ_FXXQ01000008.1"/>
</dbReference>
<dbReference type="FunFam" id="3.30.470.20:FF:000028">
    <property type="entry name" value="Methylcrotonoyl-CoA carboxylase subunit alpha, mitochondrial"/>
    <property type="match status" value="1"/>
</dbReference>
<dbReference type="PROSITE" id="PS50975">
    <property type="entry name" value="ATP_GRASP"/>
    <property type="match status" value="1"/>
</dbReference>
<dbReference type="GO" id="GO:0046872">
    <property type="term" value="F:metal ion binding"/>
    <property type="evidence" value="ECO:0007669"/>
    <property type="project" value="InterPro"/>
</dbReference>
<dbReference type="PROSITE" id="PS00188">
    <property type="entry name" value="BIOTIN"/>
    <property type="match status" value="1"/>
</dbReference>
<evidence type="ECO:0000256" key="6">
    <source>
        <dbReference type="ARBA" id="ARBA00023267"/>
    </source>
</evidence>
<evidence type="ECO:0000256" key="2">
    <source>
        <dbReference type="ARBA" id="ARBA00022598"/>
    </source>
</evidence>
<dbReference type="PANTHER" id="PTHR18866:SF33">
    <property type="entry name" value="METHYLCROTONOYL-COA CARBOXYLASE SUBUNIT ALPHA, MITOCHONDRIAL-RELATED"/>
    <property type="match status" value="1"/>
</dbReference>
<accession>A0A238J0S9</accession>
<dbReference type="FunFam" id="3.30.1490.20:FF:000003">
    <property type="entry name" value="acetyl-CoA carboxylase isoform X1"/>
    <property type="match status" value="1"/>
</dbReference>
<gene>
    <name evidence="11" type="primary">accA1</name>
    <name evidence="11" type="ORF">BOA8489_02442</name>
</gene>
<evidence type="ECO:0000256" key="4">
    <source>
        <dbReference type="ARBA" id="ARBA00022840"/>
    </source>
</evidence>
<protein>
    <submittedName>
        <fullName evidence="11">Acetyl-/propionyl-coenzyme A carboxylase alpha chain</fullName>
    </submittedName>
</protein>
<dbReference type="SMART" id="SM00878">
    <property type="entry name" value="Biotin_carb_C"/>
    <property type="match status" value="1"/>
</dbReference>
<dbReference type="Pfam" id="PF02785">
    <property type="entry name" value="Biotin_carb_C"/>
    <property type="match status" value="1"/>
</dbReference>
<dbReference type="PROSITE" id="PS50968">
    <property type="entry name" value="BIOTINYL_LIPOYL"/>
    <property type="match status" value="1"/>
</dbReference>
<dbReference type="AlphaFoldDB" id="A0A238J0S9"/>
<dbReference type="InterPro" id="IPR050856">
    <property type="entry name" value="Biotin_carboxylase_complex"/>
</dbReference>
<keyword evidence="5" id="KW-0809">Transit peptide</keyword>
<dbReference type="InterPro" id="IPR016185">
    <property type="entry name" value="PreATP-grasp_dom_sf"/>
</dbReference>
<dbReference type="InterPro" id="IPR000089">
    <property type="entry name" value="Biotin_lipoyl"/>
</dbReference>
<evidence type="ECO:0000256" key="3">
    <source>
        <dbReference type="ARBA" id="ARBA00022741"/>
    </source>
</evidence>
<dbReference type="InterPro" id="IPR005481">
    <property type="entry name" value="BC-like_N"/>
</dbReference>
<dbReference type="FunFam" id="2.40.50.100:FF:000003">
    <property type="entry name" value="Acetyl-CoA carboxylase biotin carboxyl carrier protein"/>
    <property type="match status" value="1"/>
</dbReference>
<keyword evidence="6" id="KW-0092">Biotin</keyword>
<dbReference type="InterPro" id="IPR011054">
    <property type="entry name" value="Rudment_hybrid_motif"/>
</dbReference>
<dbReference type="SUPFAM" id="SSF51230">
    <property type="entry name" value="Single hybrid motif"/>
    <property type="match status" value="1"/>
</dbReference>
<comment type="cofactor">
    <cofactor evidence="1">
        <name>biotin</name>
        <dbReference type="ChEBI" id="CHEBI:57586"/>
    </cofactor>
</comment>
<dbReference type="Gene3D" id="2.40.50.100">
    <property type="match status" value="1"/>
</dbReference>